<dbReference type="PANTHER" id="PTHR35859">
    <property type="entry name" value="NONSELECTIVE CATION CHANNEL PROTEIN"/>
    <property type="match status" value="1"/>
</dbReference>
<dbReference type="EMBL" id="BABT02000032">
    <property type="protein sequence ID" value="GAA94326.1"/>
    <property type="molecule type" value="Genomic_DNA"/>
</dbReference>
<evidence type="ECO:0000259" key="3">
    <source>
        <dbReference type="Pfam" id="PF23190"/>
    </source>
</evidence>
<feature type="domain" description="YVC1 N-terminal linker helical" evidence="3">
    <location>
        <begin position="73"/>
        <end position="257"/>
    </location>
</feature>
<feature type="transmembrane region" description="Helical" evidence="2">
    <location>
        <begin position="344"/>
        <end position="367"/>
    </location>
</feature>
<reference evidence="5 6" key="1">
    <citation type="journal article" date="2011" name="J. Gen. Appl. Microbiol.">
        <title>Draft genome sequencing of the enigmatic basidiomycete Mixia osmundae.</title>
        <authorList>
            <person name="Nishida H."/>
            <person name="Nagatsuka Y."/>
            <person name="Sugiyama J."/>
        </authorList>
    </citation>
    <scope>NUCLEOTIDE SEQUENCE [LARGE SCALE GENOMIC DNA]</scope>
    <source>
        <strain evidence="6">CBS 9802 / IAM 14324 / JCM 22182 / KY 12970</strain>
    </source>
</reference>
<keyword evidence="2" id="KW-0812">Transmembrane</keyword>
<evidence type="ECO:0000256" key="1">
    <source>
        <dbReference type="SAM" id="MobiDB-lite"/>
    </source>
</evidence>
<feature type="region of interest" description="Disordered" evidence="1">
    <location>
        <begin position="645"/>
        <end position="666"/>
    </location>
</feature>
<feature type="region of interest" description="Disordered" evidence="1">
    <location>
        <begin position="1"/>
        <end position="67"/>
    </location>
</feature>
<dbReference type="Proteomes" id="UP000009131">
    <property type="component" value="Unassembled WGS sequence"/>
</dbReference>
<feature type="transmembrane region" description="Helical" evidence="2">
    <location>
        <begin position="379"/>
        <end position="398"/>
    </location>
</feature>
<feature type="region of interest" description="Disordered" evidence="1">
    <location>
        <begin position="720"/>
        <end position="741"/>
    </location>
</feature>
<dbReference type="InterPro" id="IPR056336">
    <property type="entry name" value="YVC1_C"/>
</dbReference>
<dbReference type="InterPro" id="IPR052971">
    <property type="entry name" value="TRP_calcium_channel"/>
</dbReference>
<feature type="transmembrane region" description="Helical" evidence="2">
    <location>
        <begin position="445"/>
        <end position="462"/>
    </location>
</feature>
<feature type="transmembrane region" description="Helical" evidence="2">
    <location>
        <begin position="419"/>
        <end position="439"/>
    </location>
</feature>
<evidence type="ECO:0000313" key="5">
    <source>
        <dbReference type="EMBL" id="GAA94326.1"/>
    </source>
</evidence>
<evidence type="ECO:0000259" key="4">
    <source>
        <dbReference type="Pfam" id="PF23317"/>
    </source>
</evidence>
<evidence type="ECO:0000256" key="2">
    <source>
        <dbReference type="SAM" id="Phobius"/>
    </source>
</evidence>
<dbReference type="PANTHER" id="PTHR35859:SF1">
    <property type="entry name" value="NONSELECTIVE CATION CHANNEL PROTEIN"/>
    <property type="match status" value="1"/>
</dbReference>
<keyword evidence="6" id="KW-1185">Reference proteome</keyword>
<dbReference type="eggNOG" id="ENOG502QT9R">
    <property type="taxonomic scope" value="Eukaryota"/>
</dbReference>
<dbReference type="InParanoid" id="G7DUR6"/>
<feature type="compositionally biased region" description="Acidic residues" evidence="1">
    <location>
        <begin position="725"/>
        <end position="741"/>
    </location>
</feature>
<feature type="transmembrane region" description="Helical" evidence="2">
    <location>
        <begin position="533"/>
        <end position="551"/>
    </location>
</feature>
<name>G7DUR6_MIXOS</name>
<dbReference type="OrthoDB" id="2373987at2759"/>
<feature type="transmembrane region" description="Helical" evidence="2">
    <location>
        <begin position="289"/>
        <end position="306"/>
    </location>
</feature>
<dbReference type="Pfam" id="PF23190">
    <property type="entry name" value="LHD_TRPY1"/>
    <property type="match status" value="1"/>
</dbReference>
<evidence type="ECO:0008006" key="7">
    <source>
        <dbReference type="Google" id="ProtNLM"/>
    </source>
</evidence>
<evidence type="ECO:0000313" key="6">
    <source>
        <dbReference type="Proteomes" id="UP000009131"/>
    </source>
</evidence>
<sequence>MSLKTVRPKPQARGFSYSIPSRAPNDCDDASEDSPLIHDEPDEDGCLHPTSSSHRHEPCPPDPHAGLPVYQNIHRVRRDIIAAVEDPYTMEQLSSPRMNIHTVRPLVDKLYDMHDISIIYCLLVNRTQFLREQNGRSHQYSVNSTRAGLCEVVAIKIIRRLNERYTGKEGLLLLANVLVGGFEPFQNAPDETIKEHRTGLHWATQKRGGYERKLTALEVAIISESKAFLAAPACQKVVDAIYRGRLVYTPTTFFDILPDHYKHKPISIYDPRKAPLLNHYRLIVPRTRNFLEILQFITLLALFILVMETKQISYMTVYEIVFCVFAIGYALDEVASILEHGWQVYTQNLWSFLDVTFIFIFFTYFVTRVQGLSEGNDEVAYLALNILSTGAVALLPRLAFNLMSENMLFISLRAMMSDFMLLMFLAVWCFAGFLMSMRWLDELEVHSAVTISKWMIWIWFGLDGTGIQEAPQFHWLLGPVLMVAFACLANTLLLTILVSMLSNTFSKIANNVGAEVQFRRAVLVFEGVKSDAIFAYQPPFNIGAIIIMLPLKFFVSPRWFHKINVCVIRVLNAPMLLCISLYERETLWRQNAKSQSWLTQKLESFQVWRSNYFTVHGDLQAVFEAEPPEEAYDNYSDIAMLEDHADQSKQHEGGHADDEDRERHQRRLSNADSLVPQGLSGHLSHLIGAIQGEREIKGAPERLERVEAAVQRMEKLLAKIASNYDDGDDNDNEEESPNAPD</sequence>
<comment type="caution">
    <text evidence="5">The sequence shown here is derived from an EMBL/GenBank/DDBJ whole genome shotgun (WGS) entry which is preliminary data.</text>
</comment>
<protein>
    <recommendedName>
        <fullName evidence="7">Ion transport domain-containing protein</fullName>
    </recommendedName>
</protein>
<dbReference type="AlphaFoldDB" id="G7DUR6"/>
<feature type="compositionally biased region" description="Basic and acidic residues" evidence="1">
    <location>
        <begin position="645"/>
        <end position="663"/>
    </location>
</feature>
<keyword evidence="2" id="KW-0472">Membrane</keyword>
<dbReference type="OMA" id="FPRIAFN"/>
<keyword evidence="2" id="KW-1133">Transmembrane helix</keyword>
<feature type="transmembrane region" description="Helical" evidence="2">
    <location>
        <begin position="312"/>
        <end position="332"/>
    </location>
</feature>
<reference evidence="5 6" key="2">
    <citation type="journal article" date="2012" name="Open Biol.">
        <title>Characteristics of nucleosomes and linker DNA regions on the genome of the basidiomycete Mixia osmundae revealed by mono- and dinucleosome mapping.</title>
        <authorList>
            <person name="Nishida H."/>
            <person name="Kondo S."/>
            <person name="Matsumoto T."/>
            <person name="Suzuki Y."/>
            <person name="Yoshikawa H."/>
            <person name="Taylor T.D."/>
            <person name="Sugiyama J."/>
        </authorList>
    </citation>
    <scope>NUCLEOTIDE SEQUENCE [LARGE SCALE GENOMIC DNA]</scope>
    <source>
        <strain evidence="6">CBS 9802 / IAM 14324 / JCM 22182 / KY 12970</strain>
    </source>
</reference>
<proteinExistence type="predicted"/>
<feature type="transmembrane region" description="Helical" evidence="2">
    <location>
        <begin position="474"/>
        <end position="498"/>
    </location>
</feature>
<accession>G7DUR6</accession>
<dbReference type="RefSeq" id="XP_014565809.1">
    <property type="nucleotide sequence ID" value="XM_014710323.1"/>
</dbReference>
<dbReference type="HOGENOM" id="CLU_009570_2_0_1"/>
<gene>
    <name evidence="5" type="primary">Mo00976</name>
    <name evidence="5" type="ORF">E5Q_00976</name>
</gene>
<feature type="domain" description="Calcium channel YVC1-like C-terminal transmembrane" evidence="4">
    <location>
        <begin position="296"/>
        <end position="587"/>
    </location>
</feature>
<dbReference type="Pfam" id="PF23317">
    <property type="entry name" value="YVC1_C"/>
    <property type="match status" value="1"/>
</dbReference>
<dbReference type="InterPro" id="IPR056337">
    <property type="entry name" value="LHD_YVC1"/>
</dbReference>
<organism evidence="5 6">
    <name type="scientific">Mixia osmundae (strain CBS 9802 / IAM 14324 / JCM 22182 / KY 12970)</name>
    <dbReference type="NCBI Taxonomy" id="764103"/>
    <lineage>
        <taxon>Eukaryota</taxon>
        <taxon>Fungi</taxon>
        <taxon>Dikarya</taxon>
        <taxon>Basidiomycota</taxon>
        <taxon>Pucciniomycotina</taxon>
        <taxon>Mixiomycetes</taxon>
        <taxon>Mixiales</taxon>
        <taxon>Mixiaceae</taxon>
        <taxon>Mixia</taxon>
    </lineage>
</organism>
<dbReference type="STRING" id="764103.G7DUR6"/>